<evidence type="ECO:0000313" key="1">
    <source>
        <dbReference type="EMBL" id="MDO3682182.1"/>
    </source>
</evidence>
<evidence type="ECO:0000313" key="2">
    <source>
        <dbReference type="Proteomes" id="UP001168883"/>
    </source>
</evidence>
<gene>
    <name evidence="1" type="ORF">Q3C12_34925</name>
</gene>
<protein>
    <submittedName>
        <fullName evidence="1">SAM-dependent DNA methyltransferase</fullName>
    </submittedName>
</protein>
<comment type="caution">
    <text evidence="1">The sequence shown here is derived from an EMBL/GenBank/DDBJ whole genome shotgun (WGS) entry which is preliminary data.</text>
</comment>
<dbReference type="GO" id="GO:0008168">
    <property type="term" value="F:methyltransferase activity"/>
    <property type="evidence" value="ECO:0007669"/>
    <property type="project" value="UniProtKB-KW"/>
</dbReference>
<proteinExistence type="predicted"/>
<dbReference type="SUPFAM" id="SSF53335">
    <property type="entry name" value="S-adenosyl-L-methionine-dependent methyltransferases"/>
    <property type="match status" value="1"/>
</dbReference>
<keyword evidence="1" id="KW-0489">Methyltransferase</keyword>
<dbReference type="EMBL" id="JAUMKJ010000116">
    <property type="protein sequence ID" value="MDO3682182.1"/>
    <property type="molecule type" value="Genomic_DNA"/>
</dbReference>
<organism evidence="1 2">
    <name type="scientific">Paenibacillus ehimensis</name>
    <dbReference type="NCBI Taxonomy" id="79264"/>
    <lineage>
        <taxon>Bacteria</taxon>
        <taxon>Bacillati</taxon>
        <taxon>Bacillota</taxon>
        <taxon>Bacilli</taxon>
        <taxon>Bacillales</taxon>
        <taxon>Paenibacillaceae</taxon>
        <taxon>Paenibacillus</taxon>
    </lineage>
</organism>
<reference evidence="1" key="1">
    <citation type="submission" date="2023-07" db="EMBL/GenBank/DDBJ databases">
        <authorList>
            <person name="Aktuganov G."/>
            <person name="Boyko T."/>
            <person name="Delegan Y."/>
            <person name="Galimzianova N."/>
            <person name="Gilvanova E."/>
            <person name="Korobov V."/>
            <person name="Kuzmina L."/>
            <person name="Melentiev A."/>
            <person name="Milman P."/>
            <person name="Ryabova A."/>
            <person name="Stupak E."/>
            <person name="Yasakov T."/>
            <person name="Zharikova N."/>
            <person name="Zhurenko E."/>
        </authorList>
    </citation>
    <scope>NUCLEOTIDE SEQUENCE</scope>
    <source>
        <strain evidence="1">IB-739</strain>
    </source>
</reference>
<name>A0ABT8VMG8_9BACL</name>
<sequence>MKNINKLLGISDSYQAPAKIMEVLYDRKKREELFMNFLEAFDFDVSYDWFHDYFQDEHADRKNKKQDFTPVCVADLLVSLVGSEGTGYDCAAGTGGITIRKWQADRMQTSPFEYRPSDYLYVCEELSDRAIPFLLFNALIRGMNAIIIHCDVLSRNTYGVFFVQNDKDDHLQFSSLNVMPYSQGVADFLRLKYVEERYRPLIESTEFPKHLVGGGQINEFRFGESVKRIAGAK</sequence>
<keyword evidence="1" id="KW-0808">Transferase</keyword>
<dbReference type="Proteomes" id="UP001168883">
    <property type="component" value="Unassembled WGS sequence"/>
</dbReference>
<dbReference type="GO" id="GO:0032259">
    <property type="term" value="P:methylation"/>
    <property type="evidence" value="ECO:0007669"/>
    <property type="project" value="UniProtKB-KW"/>
</dbReference>
<dbReference type="InterPro" id="IPR029063">
    <property type="entry name" value="SAM-dependent_MTases_sf"/>
</dbReference>
<accession>A0ABT8VMG8</accession>
<keyword evidence="2" id="KW-1185">Reference proteome</keyword>
<dbReference type="RefSeq" id="WP_302881609.1">
    <property type="nucleotide sequence ID" value="NZ_JAUMKJ010000116.1"/>
</dbReference>
<dbReference type="Gene3D" id="3.40.50.150">
    <property type="entry name" value="Vaccinia Virus protein VP39"/>
    <property type="match status" value="1"/>
</dbReference>